<proteinExistence type="predicted"/>
<reference evidence="2 3" key="1">
    <citation type="journal article" date="2019" name="Nat. Plants">
        <title>Genome sequencing of Musa balbisiana reveals subgenome evolution and function divergence in polyploid bananas.</title>
        <authorList>
            <person name="Yao X."/>
        </authorList>
    </citation>
    <scope>NUCLEOTIDE SEQUENCE [LARGE SCALE GENOMIC DNA]</scope>
    <source>
        <strain evidence="3">cv. DH-PKW</strain>
        <tissue evidence="2">Leaves</tissue>
    </source>
</reference>
<dbReference type="GO" id="GO:0048564">
    <property type="term" value="P:photosystem I assembly"/>
    <property type="evidence" value="ECO:0007669"/>
    <property type="project" value="InterPro"/>
</dbReference>
<feature type="region of interest" description="Disordered" evidence="1">
    <location>
        <begin position="305"/>
        <end position="341"/>
    </location>
</feature>
<protein>
    <submittedName>
        <fullName evidence="2">Uncharacterized protein</fullName>
    </submittedName>
</protein>
<gene>
    <name evidence="2" type="ORF">C4D60_Mb02t14600</name>
</gene>
<organism evidence="2 3">
    <name type="scientific">Musa balbisiana</name>
    <name type="common">Banana</name>
    <dbReference type="NCBI Taxonomy" id="52838"/>
    <lineage>
        <taxon>Eukaryota</taxon>
        <taxon>Viridiplantae</taxon>
        <taxon>Streptophyta</taxon>
        <taxon>Embryophyta</taxon>
        <taxon>Tracheophyta</taxon>
        <taxon>Spermatophyta</taxon>
        <taxon>Magnoliopsida</taxon>
        <taxon>Liliopsida</taxon>
        <taxon>Zingiberales</taxon>
        <taxon>Musaceae</taxon>
        <taxon>Musa</taxon>
    </lineage>
</organism>
<evidence type="ECO:0000256" key="1">
    <source>
        <dbReference type="SAM" id="MobiDB-lite"/>
    </source>
</evidence>
<evidence type="ECO:0000313" key="2">
    <source>
        <dbReference type="EMBL" id="THU45128.1"/>
    </source>
</evidence>
<feature type="compositionally biased region" description="Basic and acidic residues" evidence="1">
    <location>
        <begin position="146"/>
        <end position="175"/>
    </location>
</feature>
<dbReference type="PANTHER" id="PTHR33672">
    <property type="entry name" value="YCF3-INTERACTING PROTEIN 1, CHLOROPLASTIC"/>
    <property type="match status" value="1"/>
</dbReference>
<evidence type="ECO:0000313" key="3">
    <source>
        <dbReference type="Proteomes" id="UP000317650"/>
    </source>
</evidence>
<dbReference type="EMBL" id="PYDT01000011">
    <property type="protein sequence ID" value="THU45128.1"/>
    <property type="molecule type" value="Genomic_DNA"/>
</dbReference>
<comment type="caution">
    <text evidence="2">The sequence shown here is derived from an EMBL/GenBank/DDBJ whole genome shotgun (WGS) entry which is preliminary data.</text>
</comment>
<feature type="compositionally biased region" description="Low complexity" evidence="1">
    <location>
        <begin position="308"/>
        <end position="320"/>
    </location>
</feature>
<dbReference type="GO" id="GO:0009535">
    <property type="term" value="C:chloroplast thylakoid membrane"/>
    <property type="evidence" value="ECO:0007669"/>
    <property type="project" value="InterPro"/>
</dbReference>
<keyword evidence="3" id="KW-1185">Reference proteome</keyword>
<name>A0A4S8IAP8_MUSBA</name>
<feature type="region of interest" description="Disordered" evidence="1">
    <location>
        <begin position="1"/>
        <end position="36"/>
    </location>
</feature>
<dbReference type="GO" id="GO:0080183">
    <property type="term" value="P:response to photooxidative stress"/>
    <property type="evidence" value="ECO:0007669"/>
    <property type="project" value="InterPro"/>
</dbReference>
<dbReference type="PANTHER" id="PTHR33672:SF24">
    <property type="entry name" value="OS01G0798600 PROTEIN"/>
    <property type="match status" value="1"/>
</dbReference>
<feature type="compositionally biased region" description="Low complexity" evidence="1">
    <location>
        <begin position="327"/>
        <end position="341"/>
    </location>
</feature>
<dbReference type="STRING" id="52838.A0A4S8IAP8"/>
<accession>A0A4S8IAP8</accession>
<dbReference type="AlphaFoldDB" id="A0A4S8IAP8"/>
<sequence>MPAYHIEQMSADSEADYDSCVEEHSDSSKLSSPMGTEKQISVDPLSLMQMVKAGAAAADLMMHLPSLPPLARPKFVSCSLPGSALSSPKFHKSSKKWSNLARQHSAALSRLAMEQRMSLRRSKSCGEGRSSAPSDDLIDILSTRSSTEHSGNEDCVADEPRDKNSSFEDPRELRRRRQGEESVKCGCLFLPGLSHKKKQVTLQAYQAEPKAEQVQKLEATREDEEEEAIGKGRISTVPRAVSLQKFDCGSWTSSSSPGLGGAVDDGVHSCFDLPLELIRSGHNDTDSPVSAAFVFDRDRKGVLKKSSSRFGSSKSQGSSSNRHVRFSTSAPISYPASPSSTCITPRLQKAREEFNALLEAQSA</sequence>
<feature type="region of interest" description="Disordered" evidence="1">
    <location>
        <begin position="118"/>
        <end position="175"/>
    </location>
</feature>
<dbReference type="InterPro" id="IPR040340">
    <property type="entry name" value="CEST/Y3IP1"/>
</dbReference>
<dbReference type="Proteomes" id="UP000317650">
    <property type="component" value="Chromosome 2"/>
</dbReference>